<feature type="non-terminal residue" evidence="1">
    <location>
        <position position="121"/>
    </location>
</feature>
<gene>
    <name evidence="1" type="ORF">DXG03_002376</name>
</gene>
<accession>A0A9P7G0N9</accession>
<dbReference type="AlphaFoldDB" id="A0A9P7G0N9"/>
<dbReference type="Proteomes" id="UP000775547">
    <property type="component" value="Unassembled WGS sequence"/>
</dbReference>
<evidence type="ECO:0000313" key="2">
    <source>
        <dbReference type="Proteomes" id="UP000775547"/>
    </source>
</evidence>
<reference evidence="1" key="1">
    <citation type="submission" date="2020-07" db="EMBL/GenBank/DDBJ databases">
        <authorList>
            <person name="Nieuwenhuis M."/>
            <person name="Van De Peppel L.J.J."/>
        </authorList>
    </citation>
    <scope>NUCLEOTIDE SEQUENCE</scope>
    <source>
        <strain evidence="1">AP01</strain>
        <tissue evidence="1">Mycelium</tissue>
    </source>
</reference>
<reference evidence="1" key="2">
    <citation type="submission" date="2021-10" db="EMBL/GenBank/DDBJ databases">
        <title>Phylogenomics reveals ancestral predisposition of the termite-cultivated fungus Termitomyces towards a domesticated lifestyle.</title>
        <authorList>
            <person name="Auxier B."/>
            <person name="Grum-Grzhimaylo A."/>
            <person name="Cardenas M.E."/>
            <person name="Lodge J.D."/>
            <person name="Laessoe T."/>
            <person name="Pedersen O."/>
            <person name="Smith M.E."/>
            <person name="Kuyper T.W."/>
            <person name="Franco-Molano E.A."/>
            <person name="Baroni T.J."/>
            <person name="Aanen D.K."/>
        </authorList>
    </citation>
    <scope>NUCLEOTIDE SEQUENCE</scope>
    <source>
        <strain evidence="1">AP01</strain>
        <tissue evidence="1">Mycelium</tissue>
    </source>
</reference>
<dbReference type="OrthoDB" id="4230923at2759"/>
<organism evidence="1 2">
    <name type="scientific">Asterophora parasitica</name>
    <dbReference type="NCBI Taxonomy" id="117018"/>
    <lineage>
        <taxon>Eukaryota</taxon>
        <taxon>Fungi</taxon>
        <taxon>Dikarya</taxon>
        <taxon>Basidiomycota</taxon>
        <taxon>Agaricomycotina</taxon>
        <taxon>Agaricomycetes</taxon>
        <taxon>Agaricomycetidae</taxon>
        <taxon>Agaricales</taxon>
        <taxon>Tricholomatineae</taxon>
        <taxon>Lyophyllaceae</taxon>
        <taxon>Asterophora</taxon>
    </lineage>
</organism>
<sequence length="121" mass="13715">MDKGADWLRANTKAISKKVGILGVTKPWANDMIAYFVPVRFNPISQIEELLQTNTIAEGVLLKARWAKLVHWYNKDQAYAHLIISYADKDAANTVMMKELHIGGKWVMVACTKKEPIQCLK</sequence>
<protein>
    <submittedName>
        <fullName evidence="1">Uncharacterized protein</fullName>
    </submittedName>
</protein>
<comment type="caution">
    <text evidence="1">The sequence shown here is derived from an EMBL/GenBank/DDBJ whole genome shotgun (WGS) entry which is preliminary data.</text>
</comment>
<dbReference type="EMBL" id="JABCKV010001682">
    <property type="protein sequence ID" value="KAG5639918.1"/>
    <property type="molecule type" value="Genomic_DNA"/>
</dbReference>
<name>A0A9P7G0N9_9AGAR</name>
<proteinExistence type="predicted"/>
<keyword evidence="2" id="KW-1185">Reference proteome</keyword>
<evidence type="ECO:0000313" key="1">
    <source>
        <dbReference type="EMBL" id="KAG5639918.1"/>
    </source>
</evidence>